<keyword evidence="2" id="KW-1185">Reference proteome</keyword>
<comment type="caution">
    <text evidence="1">The sequence shown here is derived from an EMBL/GenBank/DDBJ whole genome shotgun (WGS) entry which is preliminary data.</text>
</comment>
<protein>
    <submittedName>
        <fullName evidence="1">Uncharacterized protein</fullName>
    </submittedName>
</protein>
<organism evidence="1 2">
    <name type="scientific">Photinus pyralis</name>
    <name type="common">Common eastern firefly</name>
    <name type="synonym">Lampyris pyralis</name>
    <dbReference type="NCBI Taxonomy" id="7054"/>
    <lineage>
        <taxon>Eukaryota</taxon>
        <taxon>Metazoa</taxon>
        <taxon>Ecdysozoa</taxon>
        <taxon>Arthropoda</taxon>
        <taxon>Hexapoda</taxon>
        <taxon>Insecta</taxon>
        <taxon>Pterygota</taxon>
        <taxon>Neoptera</taxon>
        <taxon>Endopterygota</taxon>
        <taxon>Coleoptera</taxon>
        <taxon>Polyphaga</taxon>
        <taxon>Elateriformia</taxon>
        <taxon>Elateroidea</taxon>
        <taxon>Lampyridae</taxon>
        <taxon>Lampyrinae</taxon>
        <taxon>Photinus</taxon>
    </lineage>
</organism>
<accession>A0A5N4AS89</accession>
<dbReference type="InParanoid" id="A0A5N4AS89"/>
<dbReference type="EMBL" id="VVIM01000004">
    <property type="protein sequence ID" value="KAB0800176.1"/>
    <property type="molecule type" value="Genomic_DNA"/>
</dbReference>
<evidence type="ECO:0000313" key="2">
    <source>
        <dbReference type="Proteomes" id="UP000327044"/>
    </source>
</evidence>
<gene>
    <name evidence="1" type="ORF">PPYR_05916</name>
</gene>
<reference evidence="1 2" key="1">
    <citation type="journal article" date="2018" name="Elife">
        <title>Firefly genomes illuminate parallel origins of bioluminescence in beetles.</title>
        <authorList>
            <person name="Fallon T.R."/>
            <person name="Lower S.E."/>
            <person name="Chang C.H."/>
            <person name="Bessho-Uehara M."/>
            <person name="Martin G.J."/>
            <person name="Bewick A.J."/>
            <person name="Behringer M."/>
            <person name="Debat H.J."/>
            <person name="Wong I."/>
            <person name="Day J.C."/>
            <person name="Suvorov A."/>
            <person name="Silva C.J."/>
            <person name="Stanger-Hall K.F."/>
            <person name="Hall D.W."/>
            <person name="Schmitz R.J."/>
            <person name="Nelson D.R."/>
            <person name="Lewis S.M."/>
            <person name="Shigenobu S."/>
            <person name="Bybee S.M."/>
            <person name="Larracuente A.M."/>
            <person name="Oba Y."/>
            <person name="Weng J.K."/>
        </authorList>
    </citation>
    <scope>NUCLEOTIDE SEQUENCE [LARGE SCALE GENOMIC DNA]</scope>
    <source>
        <strain evidence="1">1611_PpyrPB1</strain>
        <tissue evidence="1">Whole body</tissue>
    </source>
</reference>
<dbReference type="OrthoDB" id="6800206at2759"/>
<dbReference type="AlphaFoldDB" id="A0A5N4AS89"/>
<dbReference type="Proteomes" id="UP000327044">
    <property type="component" value="Unassembled WGS sequence"/>
</dbReference>
<evidence type="ECO:0000313" key="1">
    <source>
        <dbReference type="EMBL" id="KAB0800176.1"/>
    </source>
</evidence>
<sequence>MCDNVYSCRDKRLSILVNCLVACFDAIEFLEFQNAHLMQLCNEFGPSFEFNGHTIDCVDVKYNPVRFSSLLPGPTYCVAHSEITITETHVDVTNNVRAVIRFSESLSVLEKLMNSVMQAFVKAKTKMGEYYSALR</sequence>
<name>A0A5N4AS89_PHOPY</name>
<proteinExistence type="predicted"/>